<keyword evidence="3" id="KW-1003">Cell membrane</keyword>
<evidence type="ECO:0000256" key="6">
    <source>
        <dbReference type="ARBA" id="ARBA00023136"/>
    </source>
</evidence>
<organism evidence="8 9">
    <name type="scientific">Leptospira fluminis</name>
    <dbReference type="NCBI Taxonomy" id="2484979"/>
    <lineage>
        <taxon>Bacteria</taxon>
        <taxon>Pseudomonadati</taxon>
        <taxon>Spirochaetota</taxon>
        <taxon>Spirochaetia</taxon>
        <taxon>Leptospirales</taxon>
        <taxon>Leptospiraceae</taxon>
        <taxon>Leptospira</taxon>
    </lineage>
</organism>
<dbReference type="RefSeq" id="WP_135812460.1">
    <property type="nucleotide sequence ID" value="NZ_RQEV01000003.1"/>
</dbReference>
<feature type="transmembrane region" description="Helical" evidence="7">
    <location>
        <begin position="353"/>
        <end position="372"/>
    </location>
</feature>
<dbReference type="InterPro" id="IPR036458">
    <property type="entry name" value="Na:dicarbo_symporter_sf"/>
</dbReference>
<dbReference type="PANTHER" id="PTHR42865">
    <property type="entry name" value="PROTON/GLUTAMATE-ASPARTATE SYMPORTER"/>
    <property type="match status" value="1"/>
</dbReference>
<accession>A0A4R9GU49</accession>
<evidence type="ECO:0000256" key="2">
    <source>
        <dbReference type="ARBA" id="ARBA00022448"/>
    </source>
</evidence>
<dbReference type="GO" id="GO:0006835">
    <property type="term" value="P:dicarboxylic acid transport"/>
    <property type="evidence" value="ECO:0007669"/>
    <property type="project" value="TreeGrafter"/>
</dbReference>
<comment type="caution">
    <text evidence="8">The sequence shown here is derived from an EMBL/GenBank/DDBJ whole genome shotgun (WGS) entry which is preliminary data.</text>
</comment>
<protein>
    <submittedName>
        <fullName evidence="8">Dicarboxylate/amino acid:cation symporter</fullName>
    </submittedName>
</protein>
<keyword evidence="9" id="KW-1185">Reference proteome</keyword>
<dbReference type="SUPFAM" id="SSF118215">
    <property type="entry name" value="Proton glutamate symport protein"/>
    <property type="match status" value="1"/>
</dbReference>
<gene>
    <name evidence="8" type="ORF">EHO61_04775</name>
</gene>
<dbReference type="Proteomes" id="UP000297855">
    <property type="component" value="Unassembled WGS sequence"/>
</dbReference>
<feature type="transmembrane region" description="Helical" evidence="7">
    <location>
        <begin position="64"/>
        <end position="86"/>
    </location>
</feature>
<evidence type="ECO:0000256" key="1">
    <source>
        <dbReference type="ARBA" id="ARBA00004651"/>
    </source>
</evidence>
<dbReference type="InterPro" id="IPR001991">
    <property type="entry name" value="Na-dicarboxylate_symporter"/>
</dbReference>
<keyword evidence="2" id="KW-0813">Transport</keyword>
<evidence type="ECO:0000313" key="8">
    <source>
        <dbReference type="EMBL" id="TGK21170.1"/>
    </source>
</evidence>
<proteinExistence type="predicted"/>
<evidence type="ECO:0000256" key="7">
    <source>
        <dbReference type="SAM" id="Phobius"/>
    </source>
</evidence>
<dbReference type="AlphaFoldDB" id="A0A4R9GU49"/>
<reference evidence="8" key="1">
    <citation type="journal article" date="2019" name="PLoS Negl. Trop. Dis.">
        <title>Revisiting the worldwide diversity of Leptospira species in the environment.</title>
        <authorList>
            <person name="Vincent A.T."/>
            <person name="Schiettekatte O."/>
            <person name="Bourhy P."/>
            <person name="Veyrier F.J."/>
            <person name="Picardeau M."/>
        </authorList>
    </citation>
    <scope>NUCLEOTIDE SEQUENCE [LARGE SCALE GENOMIC DNA]</scope>
    <source>
        <strain evidence="8">SCS5</strain>
    </source>
</reference>
<feature type="transmembrane region" description="Helical" evidence="7">
    <location>
        <begin position="22"/>
        <end position="44"/>
    </location>
</feature>
<evidence type="ECO:0000313" key="9">
    <source>
        <dbReference type="Proteomes" id="UP000297855"/>
    </source>
</evidence>
<dbReference type="OrthoDB" id="9768885at2"/>
<feature type="transmembrane region" description="Helical" evidence="7">
    <location>
        <begin position="98"/>
        <end position="124"/>
    </location>
</feature>
<comment type="subcellular location">
    <subcellularLocation>
        <location evidence="1">Cell membrane</location>
        <topology evidence="1">Multi-pass membrane protein</topology>
    </subcellularLocation>
</comment>
<dbReference type="PRINTS" id="PR00173">
    <property type="entry name" value="EDTRNSPORT"/>
</dbReference>
<dbReference type="PANTHER" id="PTHR42865:SF7">
    <property type="entry name" value="PROTON_GLUTAMATE-ASPARTATE SYMPORTER"/>
    <property type="match status" value="1"/>
</dbReference>
<feature type="transmembrane region" description="Helical" evidence="7">
    <location>
        <begin position="215"/>
        <end position="237"/>
    </location>
</feature>
<feature type="transmembrane region" description="Helical" evidence="7">
    <location>
        <begin position="378"/>
        <end position="401"/>
    </location>
</feature>
<evidence type="ECO:0000256" key="3">
    <source>
        <dbReference type="ARBA" id="ARBA00022475"/>
    </source>
</evidence>
<keyword evidence="6 7" id="KW-0472">Membrane</keyword>
<keyword evidence="5 7" id="KW-1133">Transmembrane helix</keyword>
<dbReference type="EMBL" id="RQEV01000003">
    <property type="protein sequence ID" value="TGK21170.1"/>
    <property type="molecule type" value="Genomic_DNA"/>
</dbReference>
<dbReference type="Gene3D" id="1.10.3860.10">
    <property type="entry name" value="Sodium:dicarboxylate symporter"/>
    <property type="match status" value="1"/>
</dbReference>
<feature type="transmembrane region" description="Helical" evidence="7">
    <location>
        <begin position="172"/>
        <end position="194"/>
    </location>
</feature>
<evidence type="ECO:0000256" key="5">
    <source>
        <dbReference type="ARBA" id="ARBA00022989"/>
    </source>
</evidence>
<feature type="transmembrane region" description="Helical" evidence="7">
    <location>
        <begin position="249"/>
        <end position="273"/>
    </location>
</feature>
<dbReference type="Pfam" id="PF00375">
    <property type="entry name" value="SDF"/>
    <property type="match status" value="1"/>
</dbReference>
<keyword evidence="4 7" id="KW-0812">Transmembrane</keyword>
<name>A0A4R9GU49_9LEPT</name>
<evidence type="ECO:0000256" key="4">
    <source>
        <dbReference type="ARBA" id="ARBA00022692"/>
    </source>
</evidence>
<dbReference type="GO" id="GO:0015293">
    <property type="term" value="F:symporter activity"/>
    <property type="evidence" value="ECO:0007669"/>
    <property type="project" value="UniProtKB-KW"/>
</dbReference>
<dbReference type="GO" id="GO:0005886">
    <property type="term" value="C:plasma membrane"/>
    <property type="evidence" value="ECO:0007669"/>
    <property type="project" value="UniProtKB-SubCell"/>
</dbReference>
<sequence>MVAFERIRRFNSNLISLIRKELWSRVLLGLFLGTIVGLCLSPEYELVSKETSSILSAWLGLPGQLFLILLQMIMIPLVFSSILLGVSAGETVENLRKFGFQVFLYFVFTTFVAVSFGIAIASFVRPGNFVDPAGIPETGILAKIPPQTEAPSFRKIPELFLSVLPKNPFQTLFAGDMLGVVLLGILVGVALLSLDGPTFKSVTEMFQAVFKTSMVFVNWAMKLAPFAVFGLIAQMTAKIGFHILVSLGVYFFCVLGGLVVVLLFYSLLLVFIAKRNPVWFFKNAGELQLLAFSTSSSAAVLPFTLRTGIEKMGVSKKIAEFIIPLGATINMDGTALYQATATVFLAQVYGIELTLFQLGFVLVATVIASIGTPSTPGLGIVILATILTGVGIPTEGIGIILGVDRLLDMCRTVVNVTGDLVACNVFQRLQDTKENSTS</sequence>